<feature type="non-terminal residue" evidence="3">
    <location>
        <position position="1"/>
    </location>
</feature>
<feature type="transmembrane region" description="Helical" evidence="1">
    <location>
        <begin position="71"/>
        <end position="89"/>
    </location>
</feature>
<evidence type="ECO:0000259" key="2">
    <source>
        <dbReference type="PROSITE" id="PS50805"/>
    </source>
</evidence>
<proteinExistence type="predicted"/>
<dbReference type="SUPFAM" id="SSF109640">
    <property type="entry name" value="KRAB domain (Kruppel-associated box)"/>
    <property type="match status" value="1"/>
</dbReference>
<protein>
    <recommendedName>
        <fullName evidence="2">KRAB domain-containing protein</fullName>
    </recommendedName>
</protein>
<name>G7N307_MACMU</name>
<dbReference type="Pfam" id="PF01352">
    <property type="entry name" value="KRAB"/>
    <property type="match status" value="1"/>
</dbReference>
<gene>
    <name evidence="3" type="ORF">EGK_02689</name>
</gene>
<evidence type="ECO:0000256" key="1">
    <source>
        <dbReference type="SAM" id="Phobius"/>
    </source>
</evidence>
<dbReference type="Gene3D" id="6.10.140.140">
    <property type="match status" value="1"/>
</dbReference>
<accession>G7N307</accession>
<dbReference type="InterPro" id="IPR036051">
    <property type="entry name" value="KRAB_dom_sf"/>
</dbReference>
<sequence length="101" mass="12098">LTFKVVAIEFSAEEWKCRDPAQQNLYRDVMLQNYRNLGVAICNPDMVTCLEQRKEPYNMKIYETVAKPPDIHQWGIFCLILLNLFHCFWRHRNMCILRSSM</sequence>
<reference evidence="3" key="1">
    <citation type="journal article" date="2011" name="Nat. Biotechnol.">
        <title>Genome sequencing and comparison of two nonhuman primate animal models, the cynomolgus and Chinese rhesus macaques.</title>
        <authorList>
            <person name="Yan G."/>
            <person name="Zhang G."/>
            <person name="Fang X."/>
            <person name="Zhang Y."/>
            <person name="Li C."/>
            <person name="Ling F."/>
            <person name="Cooper D.N."/>
            <person name="Li Q."/>
            <person name="Li Y."/>
            <person name="van Gool A.J."/>
            <person name="Du H."/>
            <person name="Chen J."/>
            <person name="Chen R."/>
            <person name="Zhang P."/>
            <person name="Huang Z."/>
            <person name="Thompson J.R."/>
            <person name="Meng Y."/>
            <person name="Bai Y."/>
            <person name="Wang J."/>
            <person name="Zhuo M."/>
            <person name="Wang T."/>
            <person name="Huang Y."/>
            <person name="Wei L."/>
            <person name="Li J."/>
            <person name="Wang Z."/>
            <person name="Hu H."/>
            <person name="Yang P."/>
            <person name="Le L."/>
            <person name="Stenson P.D."/>
            <person name="Li B."/>
            <person name="Liu X."/>
            <person name="Ball E.V."/>
            <person name="An N."/>
            <person name="Huang Q."/>
            <person name="Zhang Y."/>
            <person name="Fan W."/>
            <person name="Zhang X."/>
            <person name="Li Y."/>
            <person name="Wang W."/>
            <person name="Katze M.G."/>
            <person name="Su B."/>
            <person name="Nielsen R."/>
            <person name="Yang H."/>
            <person name="Wang J."/>
            <person name="Wang X."/>
            <person name="Wang J."/>
        </authorList>
    </citation>
    <scope>NUCLEOTIDE SEQUENCE [LARGE SCALE GENOMIC DNA]</scope>
    <source>
        <strain evidence="3">CR-5</strain>
    </source>
</reference>
<dbReference type="InterPro" id="IPR050169">
    <property type="entry name" value="Krueppel_C2H2_ZnF"/>
</dbReference>
<dbReference type="PANTHER" id="PTHR23232">
    <property type="entry name" value="KRAB DOMAIN C2H2 ZINC FINGER"/>
    <property type="match status" value="1"/>
</dbReference>
<dbReference type="GO" id="GO:0006355">
    <property type="term" value="P:regulation of DNA-templated transcription"/>
    <property type="evidence" value="ECO:0007669"/>
    <property type="project" value="InterPro"/>
</dbReference>
<dbReference type="SMART" id="SM00349">
    <property type="entry name" value="KRAB"/>
    <property type="match status" value="1"/>
</dbReference>
<organism evidence="3">
    <name type="scientific">Macaca mulatta</name>
    <name type="common">Rhesus macaque</name>
    <dbReference type="NCBI Taxonomy" id="9544"/>
    <lineage>
        <taxon>Eukaryota</taxon>
        <taxon>Metazoa</taxon>
        <taxon>Chordata</taxon>
        <taxon>Craniata</taxon>
        <taxon>Vertebrata</taxon>
        <taxon>Euteleostomi</taxon>
        <taxon>Mammalia</taxon>
        <taxon>Eutheria</taxon>
        <taxon>Euarchontoglires</taxon>
        <taxon>Primates</taxon>
        <taxon>Haplorrhini</taxon>
        <taxon>Catarrhini</taxon>
        <taxon>Cercopithecidae</taxon>
        <taxon>Cercopithecinae</taxon>
        <taxon>Macaca</taxon>
    </lineage>
</organism>
<dbReference type="PANTHER" id="PTHR23232:SF158">
    <property type="entry name" value="KRAB DOMAIN-CONTAINING PROTEIN 5"/>
    <property type="match status" value="1"/>
</dbReference>
<feature type="non-terminal residue" evidence="3">
    <location>
        <position position="101"/>
    </location>
</feature>
<dbReference type="InterPro" id="IPR001909">
    <property type="entry name" value="KRAB"/>
</dbReference>
<keyword evidence="1" id="KW-1133">Transmembrane helix</keyword>
<dbReference type="CDD" id="cd07765">
    <property type="entry name" value="KRAB_A-box"/>
    <property type="match status" value="1"/>
</dbReference>
<keyword evidence="1" id="KW-0472">Membrane</keyword>
<feature type="domain" description="KRAB" evidence="2">
    <location>
        <begin position="1"/>
        <end position="69"/>
    </location>
</feature>
<dbReference type="AlphaFoldDB" id="G7N307"/>
<dbReference type="PROSITE" id="PS50805">
    <property type="entry name" value="KRAB"/>
    <property type="match status" value="1"/>
</dbReference>
<dbReference type="EMBL" id="CM001262">
    <property type="protein sequence ID" value="EHH19939.1"/>
    <property type="molecule type" value="Genomic_DNA"/>
</dbReference>
<dbReference type="Proteomes" id="UP000013456">
    <property type="component" value="Chromosome 10"/>
</dbReference>
<keyword evidence="1" id="KW-0812">Transmembrane</keyword>
<evidence type="ECO:0000313" key="3">
    <source>
        <dbReference type="EMBL" id="EHH19939.1"/>
    </source>
</evidence>